<sequence length="690" mass="76545">MQKVCEMVCSGEILATVIHLLNVYSDNIDLGQDMGCAFSKTAFSSPLLCNKVHNQNLKICVNGLNLHFQQWDEDRYAKLSTPDHHQIPEGIRQFRTLMEDIHNLCQRPLLDIRWICDTHHRTQDWVAIQVYMRVGQEPCNKVKANRYSVFIKDEYATCVSNSNGDSLAHSVAGGEGGLDQMLSTKPRRGSPQSQPNEQAKQAIHVAEITQNTSCNMLYLVTHDKVTLEEMTMHLDVYVTGKILQTRGILLEKFPCWIEWANYNKLVLNYGVELHRFPGGIIKNPNNITTCTLLSKIEATLREDLEKNFQINHVTGFQVQTLSQMNTGNLWNCLDHLLNVLSSDSQLVGAVIVLVLHGDICIRAVFGFRDQAAGKILRGNGLSATFTEGFENSMISTPKATSAMLRAGTTLPKPTADTNNTHNNKTTTNANINTNNPELISIVTNVSWTQCTNMLTTFHAFCEVGGLPTTWLKLKVNFNVASCLCIAPNIWKIKKFASDNYLQWYKYHILDYHKGKPSGGLTQSTLPPSPPVITQAAIPRPASNSTSAPAEAPPNTPMHASAEAPMKFSSLGSTEVPTNMKAPACIEHMNICIDNNEDDEGDSAMQPTTSIKTPFTAASGEFLQVSTVLYLLQPTPACLQLLADCQEVGLPDKANQQIQGYERVVILPVPLVEKDQNLTKPMIKVVWNKLL</sequence>
<gene>
    <name evidence="2" type="ORF">CONPUDRAFT_76342</name>
</gene>
<feature type="compositionally biased region" description="Polar residues" evidence="1">
    <location>
        <begin position="190"/>
        <end position="199"/>
    </location>
</feature>
<feature type="region of interest" description="Disordered" evidence="1">
    <location>
        <begin position="178"/>
        <end position="199"/>
    </location>
</feature>
<dbReference type="KEGG" id="cput:CONPUDRAFT_76342"/>
<name>A0A5M3MCY0_CONPW</name>
<dbReference type="AlphaFoldDB" id="A0A5M3MCY0"/>
<reference evidence="3" key="1">
    <citation type="journal article" date="2012" name="Science">
        <title>The Paleozoic origin of enzymatic lignin decomposition reconstructed from 31 fungal genomes.</title>
        <authorList>
            <person name="Floudas D."/>
            <person name="Binder M."/>
            <person name="Riley R."/>
            <person name="Barry K."/>
            <person name="Blanchette R.A."/>
            <person name="Henrissat B."/>
            <person name="Martinez A.T."/>
            <person name="Otillar R."/>
            <person name="Spatafora J.W."/>
            <person name="Yadav J.S."/>
            <person name="Aerts A."/>
            <person name="Benoit I."/>
            <person name="Boyd A."/>
            <person name="Carlson A."/>
            <person name="Copeland A."/>
            <person name="Coutinho P.M."/>
            <person name="de Vries R.P."/>
            <person name="Ferreira P."/>
            <person name="Findley K."/>
            <person name="Foster B."/>
            <person name="Gaskell J."/>
            <person name="Glotzer D."/>
            <person name="Gorecki P."/>
            <person name="Heitman J."/>
            <person name="Hesse C."/>
            <person name="Hori C."/>
            <person name="Igarashi K."/>
            <person name="Jurgens J.A."/>
            <person name="Kallen N."/>
            <person name="Kersten P."/>
            <person name="Kohler A."/>
            <person name="Kuees U."/>
            <person name="Kumar T.K.A."/>
            <person name="Kuo A."/>
            <person name="LaButti K."/>
            <person name="Larrondo L.F."/>
            <person name="Lindquist E."/>
            <person name="Ling A."/>
            <person name="Lombard V."/>
            <person name="Lucas S."/>
            <person name="Lundell T."/>
            <person name="Martin R."/>
            <person name="McLaughlin D.J."/>
            <person name="Morgenstern I."/>
            <person name="Morin E."/>
            <person name="Murat C."/>
            <person name="Nagy L.G."/>
            <person name="Nolan M."/>
            <person name="Ohm R.A."/>
            <person name="Patyshakuliyeva A."/>
            <person name="Rokas A."/>
            <person name="Ruiz-Duenas F.J."/>
            <person name="Sabat G."/>
            <person name="Salamov A."/>
            <person name="Samejima M."/>
            <person name="Schmutz J."/>
            <person name="Slot J.C."/>
            <person name="St John F."/>
            <person name="Stenlid J."/>
            <person name="Sun H."/>
            <person name="Sun S."/>
            <person name="Syed K."/>
            <person name="Tsang A."/>
            <person name="Wiebenga A."/>
            <person name="Young D."/>
            <person name="Pisabarro A."/>
            <person name="Eastwood D.C."/>
            <person name="Martin F."/>
            <person name="Cullen D."/>
            <person name="Grigoriev I.V."/>
            <person name="Hibbett D.S."/>
        </authorList>
    </citation>
    <scope>NUCLEOTIDE SEQUENCE [LARGE SCALE GENOMIC DNA]</scope>
    <source>
        <strain evidence="3">RWD-64-598 SS2</strain>
    </source>
</reference>
<protein>
    <submittedName>
        <fullName evidence="2">Uncharacterized protein</fullName>
    </submittedName>
</protein>
<evidence type="ECO:0000256" key="1">
    <source>
        <dbReference type="SAM" id="MobiDB-lite"/>
    </source>
</evidence>
<keyword evidence="3" id="KW-1185">Reference proteome</keyword>
<dbReference type="Proteomes" id="UP000053558">
    <property type="component" value="Unassembled WGS sequence"/>
</dbReference>
<dbReference type="GeneID" id="19209485"/>
<accession>A0A5M3MCY0</accession>
<evidence type="ECO:0000313" key="2">
    <source>
        <dbReference type="EMBL" id="EIW76744.1"/>
    </source>
</evidence>
<feature type="compositionally biased region" description="Low complexity" evidence="1">
    <location>
        <begin position="417"/>
        <end position="430"/>
    </location>
</feature>
<proteinExistence type="predicted"/>
<dbReference type="RefSeq" id="XP_007772924.1">
    <property type="nucleotide sequence ID" value="XM_007774734.1"/>
</dbReference>
<comment type="caution">
    <text evidence="2">The sequence shown here is derived from an EMBL/GenBank/DDBJ whole genome shotgun (WGS) entry which is preliminary data.</text>
</comment>
<feature type="region of interest" description="Disordered" evidence="1">
    <location>
        <begin position="539"/>
        <end position="560"/>
    </location>
</feature>
<evidence type="ECO:0000313" key="3">
    <source>
        <dbReference type="Proteomes" id="UP000053558"/>
    </source>
</evidence>
<feature type="region of interest" description="Disordered" evidence="1">
    <location>
        <begin position="410"/>
        <end position="430"/>
    </location>
</feature>
<organism evidence="2 3">
    <name type="scientific">Coniophora puteana (strain RWD-64-598)</name>
    <name type="common">Brown rot fungus</name>
    <dbReference type="NCBI Taxonomy" id="741705"/>
    <lineage>
        <taxon>Eukaryota</taxon>
        <taxon>Fungi</taxon>
        <taxon>Dikarya</taxon>
        <taxon>Basidiomycota</taxon>
        <taxon>Agaricomycotina</taxon>
        <taxon>Agaricomycetes</taxon>
        <taxon>Agaricomycetidae</taxon>
        <taxon>Boletales</taxon>
        <taxon>Coniophorineae</taxon>
        <taxon>Coniophoraceae</taxon>
        <taxon>Coniophora</taxon>
    </lineage>
</organism>
<dbReference type="EMBL" id="JH711585">
    <property type="protein sequence ID" value="EIW76744.1"/>
    <property type="molecule type" value="Genomic_DNA"/>
</dbReference>